<organism evidence="1 2">
    <name type="scientific">Aspergillus glaucus CBS 516.65</name>
    <dbReference type="NCBI Taxonomy" id="1160497"/>
    <lineage>
        <taxon>Eukaryota</taxon>
        <taxon>Fungi</taxon>
        <taxon>Dikarya</taxon>
        <taxon>Ascomycota</taxon>
        <taxon>Pezizomycotina</taxon>
        <taxon>Eurotiomycetes</taxon>
        <taxon>Eurotiomycetidae</taxon>
        <taxon>Eurotiales</taxon>
        <taxon>Aspergillaceae</taxon>
        <taxon>Aspergillus</taxon>
        <taxon>Aspergillus subgen. Aspergillus</taxon>
    </lineage>
</organism>
<dbReference type="GeneID" id="34459774"/>
<gene>
    <name evidence="1" type="ORF">ASPGLDRAFT_25847</name>
</gene>
<name>A0A1L9VKH6_ASPGL</name>
<dbReference type="RefSeq" id="XP_022401102.1">
    <property type="nucleotide sequence ID" value="XM_022543513.1"/>
</dbReference>
<evidence type="ECO:0000313" key="1">
    <source>
        <dbReference type="EMBL" id="OJJ84404.1"/>
    </source>
</evidence>
<dbReference type="EMBL" id="KV878897">
    <property type="protein sequence ID" value="OJJ84404.1"/>
    <property type="molecule type" value="Genomic_DNA"/>
</dbReference>
<protein>
    <submittedName>
        <fullName evidence="1">Uncharacterized protein</fullName>
    </submittedName>
</protein>
<dbReference type="VEuPathDB" id="FungiDB:ASPGLDRAFT_25847"/>
<evidence type="ECO:0000313" key="2">
    <source>
        <dbReference type="Proteomes" id="UP000184300"/>
    </source>
</evidence>
<dbReference type="OrthoDB" id="3557612at2759"/>
<keyword evidence="2" id="KW-1185">Reference proteome</keyword>
<accession>A0A1L9VKH6</accession>
<proteinExistence type="predicted"/>
<reference evidence="2" key="1">
    <citation type="journal article" date="2017" name="Genome Biol.">
        <title>Comparative genomics reveals high biological diversity and specific adaptations in the industrially and medically important fungal genus Aspergillus.</title>
        <authorList>
            <person name="de Vries R.P."/>
            <person name="Riley R."/>
            <person name="Wiebenga A."/>
            <person name="Aguilar-Osorio G."/>
            <person name="Amillis S."/>
            <person name="Uchima C.A."/>
            <person name="Anderluh G."/>
            <person name="Asadollahi M."/>
            <person name="Askin M."/>
            <person name="Barry K."/>
            <person name="Battaglia E."/>
            <person name="Bayram O."/>
            <person name="Benocci T."/>
            <person name="Braus-Stromeyer S.A."/>
            <person name="Caldana C."/>
            <person name="Canovas D."/>
            <person name="Cerqueira G.C."/>
            <person name="Chen F."/>
            <person name="Chen W."/>
            <person name="Choi C."/>
            <person name="Clum A."/>
            <person name="Dos Santos R.A."/>
            <person name="Damasio A.R."/>
            <person name="Diallinas G."/>
            <person name="Emri T."/>
            <person name="Fekete E."/>
            <person name="Flipphi M."/>
            <person name="Freyberg S."/>
            <person name="Gallo A."/>
            <person name="Gournas C."/>
            <person name="Habgood R."/>
            <person name="Hainaut M."/>
            <person name="Harispe M.L."/>
            <person name="Henrissat B."/>
            <person name="Hilden K.S."/>
            <person name="Hope R."/>
            <person name="Hossain A."/>
            <person name="Karabika E."/>
            <person name="Karaffa L."/>
            <person name="Karanyi Z."/>
            <person name="Krasevec N."/>
            <person name="Kuo A."/>
            <person name="Kusch H."/>
            <person name="LaButti K."/>
            <person name="Lagendijk E.L."/>
            <person name="Lapidus A."/>
            <person name="Levasseur A."/>
            <person name="Lindquist E."/>
            <person name="Lipzen A."/>
            <person name="Logrieco A.F."/>
            <person name="MacCabe A."/>
            <person name="Maekelae M.R."/>
            <person name="Malavazi I."/>
            <person name="Melin P."/>
            <person name="Meyer V."/>
            <person name="Mielnichuk N."/>
            <person name="Miskei M."/>
            <person name="Molnar A.P."/>
            <person name="Mule G."/>
            <person name="Ngan C.Y."/>
            <person name="Orejas M."/>
            <person name="Orosz E."/>
            <person name="Ouedraogo J.P."/>
            <person name="Overkamp K.M."/>
            <person name="Park H.-S."/>
            <person name="Perrone G."/>
            <person name="Piumi F."/>
            <person name="Punt P.J."/>
            <person name="Ram A.F."/>
            <person name="Ramon A."/>
            <person name="Rauscher S."/>
            <person name="Record E."/>
            <person name="Riano-Pachon D.M."/>
            <person name="Robert V."/>
            <person name="Roehrig J."/>
            <person name="Ruller R."/>
            <person name="Salamov A."/>
            <person name="Salih N.S."/>
            <person name="Samson R.A."/>
            <person name="Sandor E."/>
            <person name="Sanguinetti M."/>
            <person name="Schuetze T."/>
            <person name="Sepcic K."/>
            <person name="Shelest E."/>
            <person name="Sherlock G."/>
            <person name="Sophianopoulou V."/>
            <person name="Squina F.M."/>
            <person name="Sun H."/>
            <person name="Susca A."/>
            <person name="Todd R.B."/>
            <person name="Tsang A."/>
            <person name="Unkles S.E."/>
            <person name="van de Wiele N."/>
            <person name="van Rossen-Uffink D."/>
            <person name="Oliveira J.V."/>
            <person name="Vesth T.C."/>
            <person name="Visser J."/>
            <person name="Yu J.-H."/>
            <person name="Zhou M."/>
            <person name="Andersen M.R."/>
            <person name="Archer D.B."/>
            <person name="Baker S.E."/>
            <person name="Benoit I."/>
            <person name="Brakhage A.A."/>
            <person name="Braus G.H."/>
            <person name="Fischer R."/>
            <person name="Frisvad J.C."/>
            <person name="Goldman G.H."/>
            <person name="Houbraken J."/>
            <person name="Oakley B."/>
            <person name="Pocsi I."/>
            <person name="Scazzocchio C."/>
            <person name="Seiboth B."/>
            <person name="vanKuyk P.A."/>
            <person name="Wortman J."/>
            <person name="Dyer P.S."/>
            <person name="Grigoriev I.V."/>
        </authorList>
    </citation>
    <scope>NUCLEOTIDE SEQUENCE [LARGE SCALE GENOMIC DNA]</scope>
    <source>
        <strain evidence="2">CBS 516.65</strain>
    </source>
</reference>
<dbReference type="AlphaFoldDB" id="A0A1L9VKH6"/>
<dbReference type="Proteomes" id="UP000184300">
    <property type="component" value="Unassembled WGS sequence"/>
</dbReference>
<sequence length="151" mass="17037">MYYGMGNWKRWLPFYGPVSVQEVKFQFVRAKGRDGLYEIRVTPVDIEQVEKVADRKIELNKECLANALITGEYCSDLYHHPDCPASIPEDLFGPQTCILDQAGEADVRKSKLNQLHLLKECARNPPMANGVKALDGMAQDSCIYNTNLTVV</sequence>